<evidence type="ECO:0000313" key="2">
    <source>
        <dbReference type="Proteomes" id="UP000006889"/>
    </source>
</evidence>
<proteinExistence type="predicted"/>
<dbReference type="Proteomes" id="UP000006889">
    <property type="component" value="Chromosome"/>
</dbReference>
<protein>
    <submittedName>
        <fullName evidence="1">Uncharacterized protein</fullName>
    </submittedName>
</protein>
<accession>E4Q756</accession>
<gene>
    <name evidence="1" type="ordered locus">Calow_2233</name>
</gene>
<keyword evidence="2" id="KW-1185">Reference proteome</keyword>
<sequence length="164" mass="19089">MTVTFYSQQVLHKFKSMFGDVEIGIFSQMSPVFEMFINRIIQALKSMNLNVQKEIINDIIIEIKDFRVNYIHSSKDVTEVLEELILLNQKEFLECRIKCNVFLKSKIGTSLTARNVEVLYSPIEEEKDETAKLLRAYLLDIQPLKSMTEKDVGFVKKAIETIFK</sequence>
<evidence type="ECO:0000313" key="1">
    <source>
        <dbReference type="EMBL" id="ADQ05736.1"/>
    </source>
</evidence>
<reference key="1">
    <citation type="submission" date="2010-09" db="EMBL/GenBank/DDBJ databases">
        <title>Complete sequence of Caldicellulosiruptor owensensis OL.</title>
        <authorList>
            <consortium name="US DOE Joint Genome Institute"/>
            <person name="Lucas S."/>
            <person name="Copeland A."/>
            <person name="Lapidus A."/>
            <person name="Cheng J.-F."/>
            <person name="Bruce D."/>
            <person name="Goodwin L."/>
            <person name="Pitluck S."/>
            <person name="Davenport K."/>
            <person name="Detter J.C."/>
            <person name="Han C."/>
            <person name="Tapia R."/>
            <person name="Land M."/>
            <person name="Hauser L."/>
            <person name="Chang Y.-J."/>
            <person name="Jeffries C."/>
            <person name="Kyrpides N."/>
            <person name="Ivanova N."/>
            <person name="Mikhailova N."/>
            <person name="Blumer-Schuette S.E."/>
            <person name="Kelly R.M."/>
            <person name="Woyke T."/>
        </authorList>
    </citation>
    <scope>NUCLEOTIDE SEQUENCE</scope>
    <source>
        <strain>OL</strain>
    </source>
</reference>
<dbReference type="STRING" id="632518.Calow_2233"/>
<dbReference type="HOGENOM" id="CLU_1718945_0_0_9"/>
<name>E4Q756_CALOW</name>
<reference evidence="1 2" key="2">
    <citation type="journal article" date="2011" name="J. Bacteriol.">
        <title>Complete genome sequences for the anaerobic, extremely thermophilic plant biomass-degrading bacteria Caldicellulosiruptor hydrothermalis, Caldicellulosiruptor kristjanssonii, Caldicellulosiruptor kronotskyensis, Caldicellulosiruptor owensenis, and Caldicellulosiruptor lactoaceticus.</title>
        <authorList>
            <person name="Blumer-Schuette S.E."/>
            <person name="Ozdemir I."/>
            <person name="Mistry D."/>
            <person name="Lucas S."/>
            <person name="Lapidus A."/>
            <person name="Cheng J.F."/>
            <person name="Goodwin L.A."/>
            <person name="Pitluck S."/>
            <person name="Land M.L."/>
            <person name="Hauser L.J."/>
            <person name="Woyke T."/>
            <person name="Mikhailova N."/>
            <person name="Pati A."/>
            <person name="Kyrpides N.C."/>
            <person name="Ivanova N."/>
            <person name="Detter J.C."/>
            <person name="Walston-Davenport K."/>
            <person name="Han S."/>
            <person name="Adams M.W."/>
            <person name="Kelly R.M."/>
        </authorList>
    </citation>
    <scope>NUCLEOTIDE SEQUENCE [LARGE SCALE GENOMIC DNA]</scope>
    <source>
        <strain evidence="2">ATCC 700167 / DSM 13100 / OL</strain>
    </source>
</reference>
<dbReference type="KEGG" id="cow:Calow_2233"/>
<dbReference type="AlphaFoldDB" id="E4Q756"/>
<dbReference type="EMBL" id="CP002216">
    <property type="protein sequence ID" value="ADQ05736.1"/>
    <property type="molecule type" value="Genomic_DNA"/>
</dbReference>
<organism evidence="1 2">
    <name type="scientific">Caldicellulosiruptor owensensis (strain ATCC 700167 / DSM 13100 / OL)</name>
    <dbReference type="NCBI Taxonomy" id="632518"/>
    <lineage>
        <taxon>Bacteria</taxon>
        <taxon>Bacillati</taxon>
        <taxon>Bacillota</taxon>
        <taxon>Bacillota incertae sedis</taxon>
        <taxon>Caldicellulosiruptorales</taxon>
        <taxon>Caldicellulosiruptoraceae</taxon>
        <taxon>Caldicellulosiruptor</taxon>
    </lineage>
</organism>